<dbReference type="InterPro" id="IPR051334">
    <property type="entry name" value="SRPK"/>
</dbReference>
<accession>A0A401GZ60</accession>
<evidence type="ECO:0000256" key="8">
    <source>
        <dbReference type="ARBA" id="ARBA00048679"/>
    </source>
</evidence>
<dbReference type="GO" id="GO:0004674">
    <property type="term" value="F:protein serine/threonine kinase activity"/>
    <property type="evidence" value="ECO:0007669"/>
    <property type="project" value="UniProtKB-KW"/>
</dbReference>
<keyword evidence="6 9" id="KW-0067">ATP-binding</keyword>
<dbReference type="EC" id="2.7.11.1" evidence="1"/>
<evidence type="ECO:0000259" key="11">
    <source>
        <dbReference type="PROSITE" id="PS50011"/>
    </source>
</evidence>
<proteinExistence type="inferred from homology"/>
<evidence type="ECO:0000313" key="12">
    <source>
        <dbReference type="EMBL" id="GBE87440.1"/>
    </source>
</evidence>
<dbReference type="InParanoid" id="A0A401GZ60"/>
<dbReference type="GO" id="GO:0005634">
    <property type="term" value="C:nucleus"/>
    <property type="evidence" value="ECO:0007669"/>
    <property type="project" value="TreeGrafter"/>
</dbReference>
<dbReference type="AlphaFoldDB" id="A0A401GZ60"/>
<dbReference type="InterPro" id="IPR000719">
    <property type="entry name" value="Prot_kinase_dom"/>
</dbReference>
<dbReference type="STRING" id="139825.A0A401GZ60"/>
<dbReference type="GO" id="GO:0000245">
    <property type="term" value="P:spliceosomal complex assembly"/>
    <property type="evidence" value="ECO:0007669"/>
    <property type="project" value="TreeGrafter"/>
</dbReference>
<evidence type="ECO:0000256" key="1">
    <source>
        <dbReference type="ARBA" id="ARBA00012513"/>
    </source>
</evidence>
<dbReference type="PROSITE" id="PS00107">
    <property type="entry name" value="PROTEIN_KINASE_ATP"/>
    <property type="match status" value="1"/>
</dbReference>
<evidence type="ECO:0000256" key="10">
    <source>
        <dbReference type="RuleBase" id="RU000304"/>
    </source>
</evidence>
<sequence length="417" mass="47971">MRLPTLRFASTARFTRSLSTVSSAKATLLPSDELIEEERQDEYNPQAYYPVRLGEVLGGVYQVAFKLGYGRGATVWLARDTRRWWWQHDRYVAIKVTRNDRLFRAAALREMELLRHIATANPAHLGRQCVRTMLDSFEIEGPHGHHYCLVYEPLREPLWMMQLRTGGKYTPSTLKAILQAVLHGLDYLHSECHIIHTDLKRDNILFGLEDISLLDRAVKDEAEHPSSRKVTTDRTIYLSRFDMGPPLTPPGLPKITDFDQSVQGDGQAILCSFIQVDQYRAPEVVLAAPWSYSVDIWNLGMILWDLLQGAPLCDASVKDYSQEGYLAELIALLGPPPKELLDRARSRHLFFDDEGLLKHKHLFPQLRSLEQSVTVLEGEEKALFLNFARSMLQWLPENRKTAKELLRDPWLHDFLRN</sequence>
<dbReference type="GeneID" id="38784357"/>
<evidence type="ECO:0000256" key="4">
    <source>
        <dbReference type="ARBA" id="ARBA00022741"/>
    </source>
</evidence>
<dbReference type="InterPro" id="IPR011009">
    <property type="entry name" value="Kinase-like_dom_sf"/>
</dbReference>
<dbReference type="PANTHER" id="PTHR47634:SF9">
    <property type="entry name" value="PROTEIN KINASE DOMAIN-CONTAINING PROTEIN-RELATED"/>
    <property type="match status" value="1"/>
</dbReference>
<evidence type="ECO:0000256" key="7">
    <source>
        <dbReference type="ARBA" id="ARBA00047899"/>
    </source>
</evidence>
<dbReference type="Pfam" id="PF00069">
    <property type="entry name" value="Pkinase"/>
    <property type="match status" value="2"/>
</dbReference>
<keyword evidence="3" id="KW-0808">Transferase</keyword>
<evidence type="ECO:0000256" key="2">
    <source>
        <dbReference type="ARBA" id="ARBA00022527"/>
    </source>
</evidence>
<dbReference type="InterPro" id="IPR008271">
    <property type="entry name" value="Ser/Thr_kinase_AS"/>
</dbReference>
<feature type="domain" description="Protein kinase" evidence="11">
    <location>
        <begin position="61"/>
        <end position="411"/>
    </location>
</feature>
<evidence type="ECO:0000256" key="5">
    <source>
        <dbReference type="ARBA" id="ARBA00022777"/>
    </source>
</evidence>
<dbReference type="Gene3D" id="1.10.510.10">
    <property type="entry name" value="Transferase(Phosphotransferase) domain 1"/>
    <property type="match status" value="1"/>
</dbReference>
<dbReference type="PROSITE" id="PS50011">
    <property type="entry name" value="PROTEIN_KINASE_DOM"/>
    <property type="match status" value="1"/>
</dbReference>
<organism evidence="12 13">
    <name type="scientific">Sparassis crispa</name>
    <dbReference type="NCBI Taxonomy" id="139825"/>
    <lineage>
        <taxon>Eukaryota</taxon>
        <taxon>Fungi</taxon>
        <taxon>Dikarya</taxon>
        <taxon>Basidiomycota</taxon>
        <taxon>Agaricomycotina</taxon>
        <taxon>Agaricomycetes</taxon>
        <taxon>Polyporales</taxon>
        <taxon>Sparassidaceae</taxon>
        <taxon>Sparassis</taxon>
    </lineage>
</organism>
<dbReference type="PROSITE" id="PS00108">
    <property type="entry name" value="PROTEIN_KINASE_ST"/>
    <property type="match status" value="1"/>
</dbReference>
<dbReference type="Gene3D" id="3.30.200.20">
    <property type="entry name" value="Phosphorylase Kinase, domain 1"/>
    <property type="match status" value="1"/>
</dbReference>
<dbReference type="PANTHER" id="PTHR47634">
    <property type="entry name" value="PROTEIN KINASE DOMAIN-CONTAINING PROTEIN-RELATED"/>
    <property type="match status" value="1"/>
</dbReference>
<evidence type="ECO:0000256" key="3">
    <source>
        <dbReference type="ARBA" id="ARBA00022679"/>
    </source>
</evidence>
<gene>
    <name evidence="12" type="ORF">SCP_1101160</name>
</gene>
<comment type="caution">
    <text evidence="12">The sequence shown here is derived from an EMBL/GenBank/DDBJ whole genome shotgun (WGS) entry which is preliminary data.</text>
</comment>
<dbReference type="RefSeq" id="XP_027618353.1">
    <property type="nucleotide sequence ID" value="XM_027762552.1"/>
</dbReference>
<comment type="catalytic activity">
    <reaction evidence="8">
        <text>L-seryl-[protein] + ATP = O-phospho-L-seryl-[protein] + ADP + H(+)</text>
        <dbReference type="Rhea" id="RHEA:17989"/>
        <dbReference type="Rhea" id="RHEA-COMP:9863"/>
        <dbReference type="Rhea" id="RHEA-COMP:11604"/>
        <dbReference type="ChEBI" id="CHEBI:15378"/>
        <dbReference type="ChEBI" id="CHEBI:29999"/>
        <dbReference type="ChEBI" id="CHEBI:30616"/>
        <dbReference type="ChEBI" id="CHEBI:83421"/>
        <dbReference type="ChEBI" id="CHEBI:456216"/>
        <dbReference type="EC" id="2.7.11.1"/>
    </reaction>
</comment>
<dbReference type="GO" id="GO:0050684">
    <property type="term" value="P:regulation of mRNA processing"/>
    <property type="evidence" value="ECO:0007669"/>
    <property type="project" value="TreeGrafter"/>
</dbReference>
<dbReference type="GO" id="GO:0005737">
    <property type="term" value="C:cytoplasm"/>
    <property type="evidence" value="ECO:0007669"/>
    <property type="project" value="TreeGrafter"/>
</dbReference>
<keyword evidence="4 9" id="KW-0547">Nucleotide-binding</keyword>
<dbReference type="EMBL" id="BFAD01000011">
    <property type="protein sequence ID" value="GBE87440.1"/>
    <property type="molecule type" value="Genomic_DNA"/>
</dbReference>
<feature type="binding site" evidence="9">
    <location>
        <position position="95"/>
    </location>
    <ligand>
        <name>ATP</name>
        <dbReference type="ChEBI" id="CHEBI:30616"/>
    </ligand>
</feature>
<reference evidence="12 13" key="1">
    <citation type="journal article" date="2018" name="Sci. Rep.">
        <title>Genome sequence of the cauliflower mushroom Sparassis crispa (Hanabiratake) and its association with beneficial usage.</title>
        <authorList>
            <person name="Kiyama R."/>
            <person name="Furutani Y."/>
            <person name="Kawaguchi K."/>
            <person name="Nakanishi T."/>
        </authorList>
    </citation>
    <scope>NUCLEOTIDE SEQUENCE [LARGE SCALE GENOMIC DNA]</scope>
</reference>
<protein>
    <recommendedName>
        <fullName evidence="1">non-specific serine/threonine protein kinase</fullName>
        <ecNumber evidence="1">2.7.11.1</ecNumber>
    </recommendedName>
</protein>
<evidence type="ECO:0000313" key="13">
    <source>
        <dbReference type="Proteomes" id="UP000287166"/>
    </source>
</evidence>
<dbReference type="InterPro" id="IPR017441">
    <property type="entry name" value="Protein_kinase_ATP_BS"/>
</dbReference>
<comment type="catalytic activity">
    <reaction evidence="7">
        <text>L-threonyl-[protein] + ATP = O-phospho-L-threonyl-[protein] + ADP + H(+)</text>
        <dbReference type="Rhea" id="RHEA:46608"/>
        <dbReference type="Rhea" id="RHEA-COMP:11060"/>
        <dbReference type="Rhea" id="RHEA-COMP:11605"/>
        <dbReference type="ChEBI" id="CHEBI:15378"/>
        <dbReference type="ChEBI" id="CHEBI:30013"/>
        <dbReference type="ChEBI" id="CHEBI:30616"/>
        <dbReference type="ChEBI" id="CHEBI:61977"/>
        <dbReference type="ChEBI" id="CHEBI:456216"/>
        <dbReference type="EC" id="2.7.11.1"/>
    </reaction>
</comment>
<dbReference type="Proteomes" id="UP000287166">
    <property type="component" value="Unassembled WGS sequence"/>
</dbReference>
<dbReference type="OrthoDB" id="5979581at2759"/>
<keyword evidence="5" id="KW-0418">Kinase</keyword>
<comment type="similarity">
    <text evidence="10">Belongs to the protein kinase superfamily.</text>
</comment>
<keyword evidence="2 10" id="KW-0723">Serine/threonine-protein kinase</keyword>
<keyword evidence="13" id="KW-1185">Reference proteome</keyword>
<dbReference type="SMART" id="SM00220">
    <property type="entry name" value="S_TKc"/>
    <property type="match status" value="1"/>
</dbReference>
<dbReference type="SUPFAM" id="SSF56112">
    <property type="entry name" value="Protein kinase-like (PK-like)"/>
    <property type="match status" value="1"/>
</dbReference>
<name>A0A401GZ60_9APHY</name>
<evidence type="ECO:0000256" key="9">
    <source>
        <dbReference type="PROSITE-ProRule" id="PRU10141"/>
    </source>
</evidence>
<dbReference type="GO" id="GO:0005524">
    <property type="term" value="F:ATP binding"/>
    <property type="evidence" value="ECO:0007669"/>
    <property type="project" value="UniProtKB-UniRule"/>
</dbReference>
<evidence type="ECO:0000256" key="6">
    <source>
        <dbReference type="ARBA" id="ARBA00022840"/>
    </source>
</evidence>